<evidence type="ECO:0000256" key="3">
    <source>
        <dbReference type="ARBA" id="ARBA00022679"/>
    </source>
</evidence>
<comment type="catalytic activity">
    <reaction evidence="7">
        <text>a 2'-deoxycytidine in DNA + S-adenosyl-L-methionine = an N(4)-methyl-2'-deoxycytidine in DNA + S-adenosyl-L-homocysteine + H(+)</text>
        <dbReference type="Rhea" id="RHEA:16857"/>
        <dbReference type="Rhea" id="RHEA-COMP:11369"/>
        <dbReference type="Rhea" id="RHEA-COMP:13674"/>
        <dbReference type="ChEBI" id="CHEBI:15378"/>
        <dbReference type="ChEBI" id="CHEBI:57856"/>
        <dbReference type="ChEBI" id="CHEBI:59789"/>
        <dbReference type="ChEBI" id="CHEBI:85452"/>
        <dbReference type="ChEBI" id="CHEBI:137933"/>
        <dbReference type="EC" id="2.1.1.113"/>
    </reaction>
</comment>
<evidence type="ECO:0000256" key="4">
    <source>
        <dbReference type="ARBA" id="ARBA00022691"/>
    </source>
</evidence>
<dbReference type="AlphaFoldDB" id="A0A2V1IR70"/>
<feature type="domain" description="DNA methylase N-4/N-6" evidence="9">
    <location>
        <begin position="24"/>
        <end position="251"/>
    </location>
</feature>
<evidence type="ECO:0000256" key="8">
    <source>
        <dbReference type="RuleBase" id="RU362026"/>
    </source>
</evidence>
<evidence type="ECO:0000256" key="1">
    <source>
        <dbReference type="ARBA" id="ARBA00010203"/>
    </source>
</evidence>
<evidence type="ECO:0000256" key="6">
    <source>
        <dbReference type="ARBA" id="ARBA00023125"/>
    </source>
</evidence>
<dbReference type="EMBL" id="PUEC01000006">
    <property type="protein sequence ID" value="PWB03250.1"/>
    <property type="molecule type" value="Genomic_DNA"/>
</dbReference>
<dbReference type="GO" id="GO:0008170">
    <property type="term" value="F:N-methyltransferase activity"/>
    <property type="evidence" value="ECO:0007669"/>
    <property type="project" value="InterPro"/>
</dbReference>
<evidence type="ECO:0000256" key="5">
    <source>
        <dbReference type="ARBA" id="ARBA00022747"/>
    </source>
</evidence>
<evidence type="ECO:0000313" key="11">
    <source>
        <dbReference type="Proteomes" id="UP000244905"/>
    </source>
</evidence>
<comment type="similarity">
    <text evidence="1">Belongs to the N(4)/N(6)-methyltransferase family. N(4) subfamily.</text>
</comment>
<dbReference type="InterPro" id="IPR029063">
    <property type="entry name" value="SAM-dependent_MTases_sf"/>
</dbReference>
<proteinExistence type="inferred from homology"/>
<dbReference type="GO" id="GO:0009007">
    <property type="term" value="F:site-specific DNA-methyltransferase (adenine-specific) activity"/>
    <property type="evidence" value="ECO:0007669"/>
    <property type="project" value="TreeGrafter"/>
</dbReference>
<comment type="caution">
    <text evidence="10">The sequence shown here is derived from an EMBL/GenBank/DDBJ whole genome shotgun (WGS) entry which is preliminary data.</text>
</comment>
<keyword evidence="11" id="KW-1185">Reference proteome</keyword>
<protein>
    <recommendedName>
        <fullName evidence="8">Methyltransferase</fullName>
        <ecNumber evidence="8">2.1.1.-</ecNumber>
    </recommendedName>
</protein>
<evidence type="ECO:0000313" key="10">
    <source>
        <dbReference type="EMBL" id="PWB03250.1"/>
    </source>
</evidence>
<keyword evidence="5" id="KW-0680">Restriction system</keyword>
<dbReference type="PANTHER" id="PTHR13370:SF3">
    <property type="entry name" value="TRNA (GUANINE(10)-N2)-METHYLTRANSFERASE HOMOLOG"/>
    <property type="match status" value="1"/>
</dbReference>
<dbReference type="Pfam" id="PF01555">
    <property type="entry name" value="N6_N4_Mtase"/>
    <property type="match status" value="1"/>
</dbReference>
<name>A0A2V1IR70_9BACT</name>
<dbReference type="InterPro" id="IPR001091">
    <property type="entry name" value="RM_Methyltransferase"/>
</dbReference>
<dbReference type="GO" id="GO:0032259">
    <property type="term" value="P:methylation"/>
    <property type="evidence" value="ECO:0007669"/>
    <property type="project" value="UniProtKB-KW"/>
</dbReference>
<evidence type="ECO:0000259" key="9">
    <source>
        <dbReference type="Pfam" id="PF01555"/>
    </source>
</evidence>
<dbReference type="InterPro" id="IPR017985">
    <property type="entry name" value="MeTrfase_CN4_CS"/>
</dbReference>
<dbReference type="PRINTS" id="PR00508">
    <property type="entry name" value="S21N4MTFRASE"/>
</dbReference>
<dbReference type="GO" id="GO:0003677">
    <property type="term" value="F:DNA binding"/>
    <property type="evidence" value="ECO:0007669"/>
    <property type="project" value="UniProtKB-KW"/>
</dbReference>
<dbReference type="PROSITE" id="PS00093">
    <property type="entry name" value="N4_MTASE"/>
    <property type="match status" value="1"/>
</dbReference>
<keyword evidence="2 10" id="KW-0489">Methyltransferase</keyword>
<evidence type="ECO:0000256" key="2">
    <source>
        <dbReference type="ARBA" id="ARBA00022603"/>
    </source>
</evidence>
<keyword evidence="4" id="KW-0949">S-adenosyl-L-methionine</keyword>
<keyword evidence="3 10" id="KW-0808">Transferase</keyword>
<dbReference type="PANTHER" id="PTHR13370">
    <property type="entry name" value="RNA METHYLASE-RELATED"/>
    <property type="match status" value="1"/>
</dbReference>
<reference evidence="11" key="1">
    <citation type="submission" date="2018-02" db="EMBL/GenBank/DDBJ databases">
        <authorList>
            <person name="Clavel T."/>
            <person name="Strowig T."/>
        </authorList>
    </citation>
    <scope>NUCLEOTIDE SEQUENCE [LARGE SCALE GENOMIC DNA]</scope>
    <source>
        <strain evidence="11">DSM 103720</strain>
    </source>
</reference>
<sequence length="463" mass="53094">MSHLNHVLITGDCRQMSYTDNESVDLIVTSPPYWQLKDYGNPNQIGFNQSYEEYIDSLNLVWMECFRVLRSGCRLCINIGDQFARAAYYGRYKVVPIHSEIIRFCETIGFDYMGSIIWQKPTTMHTSGGGKVMGSYPYPRGGIVKVDYEYILLFKKPGNYKTPPTDIKDSSKLSDEEWNTFFSSHWNFFGDRQNKHIAVFPEELPHRLIRMFSFYGDMVLDPFMGSGTTALAAIRNGRNVVGYEINHDFLKFYEDKVLSQFSKSQVHFRHIVQKDLVTEEDLVRHLPYRYVDVCGLKRDEMAYKNCYGSIMSVGPDNYHDLNSDSLTDLSILDGRNNGSPTVLVNHVDKRAILQMIETGITYVRIGDVRGSLTVTPGFSRLKYVLLHYGGTDPLLFKLAKTGSFQIWTKETLEEYGFSPKSSPYYAVLRFKSLNPIKFKKVPSLMKGKGTYVAKIISVDEIEL</sequence>
<evidence type="ECO:0000256" key="7">
    <source>
        <dbReference type="ARBA" id="ARBA00049120"/>
    </source>
</evidence>
<keyword evidence="6" id="KW-0238">DNA-binding</keyword>
<dbReference type="Proteomes" id="UP000244905">
    <property type="component" value="Unassembled WGS sequence"/>
</dbReference>
<dbReference type="SUPFAM" id="SSF53335">
    <property type="entry name" value="S-adenosyl-L-methionine-dependent methyltransferases"/>
    <property type="match status" value="1"/>
</dbReference>
<dbReference type="GO" id="GO:0009307">
    <property type="term" value="P:DNA restriction-modification system"/>
    <property type="evidence" value="ECO:0007669"/>
    <property type="project" value="UniProtKB-KW"/>
</dbReference>
<dbReference type="EC" id="2.1.1.-" evidence="8"/>
<accession>A0A2V1IR70</accession>
<gene>
    <name evidence="10" type="ORF">C5O23_03645</name>
</gene>
<dbReference type="Gene3D" id="3.40.50.150">
    <property type="entry name" value="Vaccinia Virus protein VP39"/>
    <property type="match status" value="1"/>
</dbReference>
<dbReference type="InterPro" id="IPR002941">
    <property type="entry name" value="DNA_methylase_N4/N6"/>
</dbReference>
<organism evidence="10 11">
    <name type="scientific">Duncaniella muris</name>
    <dbReference type="NCBI Taxonomy" id="2094150"/>
    <lineage>
        <taxon>Bacteria</taxon>
        <taxon>Pseudomonadati</taxon>
        <taxon>Bacteroidota</taxon>
        <taxon>Bacteroidia</taxon>
        <taxon>Bacteroidales</taxon>
        <taxon>Muribaculaceae</taxon>
        <taxon>Duncaniella</taxon>
    </lineage>
</organism>
<dbReference type="GO" id="GO:0005737">
    <property type="term" value="C:cytoplasm"/>
    <property type="evidence" value="ECO:0007669"/>
    <property type="project" value="TreeGrafter"/>
</dbReference>
<dbReference type="GO" id="GO:0015667">
    <property type="term" value="F:site-specific DNA-methyltransferase (cytosine-N4-specific) activity"/>
    <property type="evidence" value="ECO:0007669"/>
    <property type="project" value="UniProtKB-EC"/>
</dbReference>